<evidence type="ECO:0000256" key="2">
    <source>
        <dbReference type="ARBA" id="ARBA00010989"/>
    </source>
</evidence>
<dbReference type="GO" id="GO:0008115">
    <property type="term" value="F:sarcosine oxidase activity"/>
    <property type="evidence" value="ECO:0007669"/>
    <property type="project" value="TreeGrafter"/>
</dbReference>
<dbReference type="PANTHER" id="PTHR10961">
    <property type="entry name" value="PEROXISOMAL SARCOSINE OXIDASE"/>
    <property type="match status" value="1"/>
</dbReference>
<keyword evidence="4" id="KW-0274">FAD</keyword>
<dbReference type="Proteomes" id="UP000785200">
    <property type="component" value="Unassembled WGS sequence"/>
</dbReference>
<evidence type="ECO:0000259" key="7">
    <source>
        <dbReference type="Pfam" id="PF01266"/>
    </source>
</evidence>
<comment type="caution">
    <text evidence="8">The sequence shown here is derived from an EMBL/GenBank/DDBJ whole genome shotgun (WGS) entry which is preliminary data.</text>
</comment>
<accession>A0A9P6VEY0</accession>
<dbReference type="InterPro" id="IPR006076">
    <property type="entry name" value="FAD-dep_OxRdtase"/>
</dbReference>
<organism evidence="8 9">
    <name type="scientific">Hyphodiscus hymeniophilus</name>
    <dbReference type="NCBI Taxonomy" id="353542"/>
    <lineage>
        <taxon>Eukaryota</taxon>
        <taxon>Fungi</taxon>
        <taxon>Dikarya</taxon>
        <taxon>Ascomycota</taxon>
        <taxon>Pezizomycotina</taxon>
        <taxon>Leotiomycetes</taxon>
        <taxon>Helotiales</taxon>
        <taxon>Hyphodiscaceae</taxon>
        <taxon>Hyphodiscus</taxon>
    </lineage>
</organism>
<dbReference type="PANTHER" id="PTHR10961:SF26">
    <property type="entry name" value="L-SACCHAROPINE OXIDASE"/>
    <property type="match status" value="1"/>
</dbReference>
<evidence type="ECO:0000313" key="8">
    <source>
        <dbReference type="EMBL" id="KAG0646585.1"/>
    </source>
</evidence>
<dbReference type="Pfam" id="PF01266">
    <property type="entry name" value="DAO"/>
    <property type="match status" value="1"/>
</dbReference>
<dbReference type="EMBL" id="VNKQ01000015">
    <property type="protein sequence ID" value="KAG0646585.1"/>
    <property type="molecule type" value="Genomic_DNA"/>
</dbReference>
<dbReference type="AlphaFoldDB" id="A0A9P6VEY0"/>
<keyword evidence="9" id="KW-1185">Reference proteome</keyword>
<protein>
    <submittedName>
        <fullName evidence="8">L-saccharopine oxidase</fullName>
    </submittedName>
</protein>
<feature type="domain" description="FAD dependent oxidoreductase" evidence="7">
    <location>
        <begin position="9"/>
        <end position="228"/>
    </location>
</feature>
<evidence type="ECO:0000256" key="1">
    <source>
        <dbReference type="ARBA" id="ARBA00001974"/>
    </source>
</evidence>
<comment type="similarity">
    <text evidence="2">Belongs to the MSOX/MTOX family.</text>
</comment>
<keyword evidence="3" id="KW-0285">Flavoprotein</keyword>
<reference evidence="8" key="1">
    <citation type="submission" date="2019-07" db="EMBL/GenBank/DDBJ databases">
        <title>Hyphodiscus hymeniophilus genome sequencing and assembly.</title>
        <authorList>
            <person name="Kramer G."/>
            <person name="Nodwell J."/>
        </authorList>
    </citation>
    <scope>NUCLEOTIDE SEQUENCE</scope>
    <source>
        <strain evidence="8">ATCC 34498</strain>
    </source>
</reference>
<dbReference type="OrthoDB" id="2219495at2759"/>
<proteinExistence type="inferred from homology"/>
<evidence type="ECO:0000256" key="3">
    <source>
        <dbReference type="ARBA" id="ARBA00022630"/>
    </source>
</evidence>
<name>A0A9P6VEY0_9HELO</name>
<evidence type="ECO:0000313" key="9">
    <source>
        <dbReference type="Proteomes" id="UP000785200"/>
    </source>
</evidence>
<sequence>MVLDMNTSVLIIGGGAFGTSTAYHLVNQNYKNVKVLDRFAAPSKEAAANDLNKIIRDDYPDPLYAQLAREAMKFWKAPNTIFTGLFRPTGWICSAHRMALGFIDATYQTAQRFNKTEVRYMSISEIKERWPGLTGSFSGWTNLWSPEAGWVPSGQALLRMATAAQEMGATYMIGDRGYVKQLLFDERGKCTGALSADGYVHSADIVILCTGANTAALIDAKEEIFAESHCIGVVQLTAEEAERYKDLPIIDDFEQVGIDAHVLVCYLDTSHNPVICEMALLTSRKIRDGDTKDVSFRICPYPQHSNLYVATAGSGHGFKFMPIIGKYVVDMIEGRLTEEYSKLWSWKFGRSPAKKGPKPHPWPARDLGELDGW</sequence>
<dbReference type="GO" id="GO:0051698">
    <property type="term" value="F:saccharopine oxidase activity"/>
    <property type="evidence" value="ECO:0007669"/>
    <property type="project" value="TreeGrafter"/>
</dbReference>
<evidence type="ECO:0000256" key="5">
    <source>
        <dbReference type="ARBA" id="ARBA00023002"/>
    </source>
</evidence>
<dbReference type="InterPro" id="IPR036188">
    <property type="entry name" value="FAD/NAD-bd_sf"/>
</dbReference>
<feature type="region of interest" description="Disordered" evidence="6">
    <location>
        <begin position="351"/>
        <end position="373"/>
    </location>
</feature>
<evidence type="ECO:0000256" key="4">
    <source>
        <dbReference type="ARBA" id="ARBA00022827"/>
    </source>
</evidence>
<dbReference type="SUPFAM" id="SSF51905">
    <property type="entry name" value="FAD/NAD(P)-binding domain"/>
    <property type="match status" value="1"/>
</dbReference>
<evidence type="ECO:0000256" key="6">
    <source>
        <dbReference type="SAM" id="MobiDB-lite"/>
    </source>
</evidence>
<feature type="non-terminal residue" evidence="8">
    <location>
        <position position="1"/>
    </location>
</feature>
<keyword evidence="5" id="KW-0560">Oxidoreductase</keyword>
<comment type="cofactor">
    <cofactor evidence="1">
        <name>FAD</name>
        <dbReference type="ChEBI" id="CHEBI:57692"/>
    </cofactor>
</comment>
<dbReference type="InterPro" id="IPR045170">
    <property type="entry name" value="MTOX"/>
</dbReference>
<gene>
    <name evidence="8" type="ORF">D0Z07_7548</name>
</gene>
<dbReference type="Gene3D" id="3.50.50.60">
    <property type="entry name" value="FAD/NAD(P)-binding domain"/>
    <property type="match status" value="3"/>
</dbReference>
<dbReference type="GO" id="GO:0050660">
    <property type="term" value="F:flavin adenine dinucleotide binding"/>
    <property type="evidence" value="ECO:0007669"/>
    <property type="project" value="InterPro"/>
</dbReference>